<dbReference type="Pfam" id="PF17921">
    <property type="entry name" value="Integrase_H2C2"/>
    <property type="match status" value="1"/>
</dbReference>
<evidence type="ECO:0000259" key="10">
    <source>
        <dbReference type="PROSITE" id="PS50994"/>
    </source>
</evidence>
<dbReference type="PANTHER" id="PTHR37984">
    <property type="entry name" value="PROTEIN CBG26694"/>
    <property type="match status" value="1"/>
</dbReference>
<keyword evidence="4" id="KW-0540">Nuclease</keyword>
<dbReference type="Gene3D" id="3.30.420.10">
    <property type="entry name" value="Ribonuclease H-like superfamily/Ribonuclease H"/>
    <property type="match status" value="1"/>
</dbReference>
<feature type="region of interest" description="Disordered" evidence="8">
    <location>
        <begin position="1221"/>
        <end position="1287"/>
    </location>
</feature>
<keyword evidence="7" id="KW-0695">RNA-directed DNA polymerase</keyword>
<dbReference type="InterPro" id="IPR041588">
    <property type="entry name" value="Integrase_H2C2"/>
</dbReference>
<dbReference type="EMBL" id="JAWQEG010001670">
    <property type="protein sequence ID" value="KAK3877470.1"/>
    <property type="molecule type" value="Genomic_DNA"/>
</dbReference>
<dbReference type="Pfam" id="PF00665">
    <property type="entry name" value="rve"/>
    <property type="match status" value="1"/>
</dbReference>
<dbReference type="CDD" id="cd01647">
    <property type="entry name" value="RT_LTR"/>
    <property type="match status" value="1"/>
</dbReference>
<dbReference type="SUPFAM" id="SSF50630">
    <property type="entry name" value="Acid proteases"/>
    <property type="match status" value="1"/>
</dbReference>
<feature type="compositionally biased region" description="Polar residues" evidence="8">
    <location>
        <begin position="1228"/>
        <end position="1237"/>
    </location>
</feature>
<dbReference type="InterPro" id="IPR041373">
    <property type="entry name" value="RT_RNaseH"/>
</dbReference>
<dbReference type="GO" id="GO:0006508">
    <property type="term" value="P:proteolysis"/>
    <property type="evidence" value="ECO:0007669"/>
    <property type="project" value="InterPro"/>
</dbReference>
<gene>
    <name evidence="11" type="ORF">Pcinc_017797</name>
</gene>
<proteinExistence type="predicted"/>
<keyword evidence="5" id="KW-0255">Endonuclease</keyword>
<dbReference type="Gene3D" id="2.40.70.10">
    <property type="entry name" value="Acid Proteases"/>
    <property type="match status" value="1"/>
</dbReference>
<evidence type="ECO:0000256" key="5">
    <source>
        <dbReference type="ARBA" id="ARBA00022759"/>
    </source>
</evidence>
<evidence type="ECO:0000256" key="3">
    <source>
        <dbReference type="ARBA" id="ARBA00022695"/>
    </source>
</evidence>
<evidence type="ECO:0000256" key="8">
    <source>
        <dbReference type="SAM" id="MobiDB-lite"/>
    </source>
</evidence>
<evidence type="ECO:0000259" key="9">
    <source>
        <dbReference type="PROSITE" id="PS50878"/>
    </source>
</evidence>
<dbReference type="SUPFAM" id="SSF53098">
    <property type="entry name" value="Ribonuclease H-like"/>
    <property type="match status" value="1"/>
</dbReference>
<dbReference type="Proteomes" id="UP001286313">
    <property type="component" value="Unassembled WGS sequence"/>
</dbReference>
<feature type="compositionally biased region" description="Acidic residues" evidence="8">
    <location>
        <begin position="1273"/>
        <end position="1287"/>
    </location>
</feature>
<dbReference type="Pfam" id="PF17917">
    <property type="entry name" value="RT_RNaseH"/>
    <property type="match status" value="1"/>
</dbReference>
<dbReference type="GO" id="GO:0004190">
    <property type="term" value="F:aspartic-type endopeptidase activity"/>
    <property type="evidence" value="ECO:0007669"/>
    <property type="project" value="InterPro"/>
</dbReference>
<dbReference type="PROSITE" id="PS00141">
    <property type="entry name" value="ASP_PROTEASE"/>
    <property type="match status" value="1"/>
</dbReference>
<dbReference type="InterPro" id="IPR021109">
    <property type="entry name" value="Peptidase_aspartic_dom_sf"/>
</dbReference>
<dbReference type="GO" id="GO:0003676">
    <property type="term" value="F:nucleic acid binding"/>
    <property type="evidence" value="ECO:0007669"/>
    <property type="project" value="InterPro"/>
</dbReference>
<accession>A0AAE1FNI4</accession>
<keyword evidence="12" id="KW-1185">Reference proteome</keyword>
<dbReference type="SUPFAM" id="SSF56672">
    <property type="entry name" value="DNA/RNA polymerases"/>
    <property type="match status" value="1"/>
</dbReference>
<dbReference type="InterPro" id="IPR036397">
    <property type="entry name" value="RNaseH_sf"/>
</dbReference>
<dbReference type="Gene3D" id="3.10.10.10">
    <property type="entry name" value="HIV Type 1 Reverse Transcriptase, subunit A, domain 1"/>
    <property type="match status" value="1"/>
</dbReference>
<name>A0AAE1FNI4_PETCI</name>
<dbReference type="InterPro" id="IPR001969">
    <property type="entry name" value="Aspartic_peptidase_AS"/>
</dbReference>
<dbReference type="GO" id="GO:0015074">
    <property type="term" value="P:DNA integration"/>
    <property type="evidence" value="ECO:0007669"/>
    <property type="project" value="InterPro"/>
</dbReference>
<dbReference type="GO" id="GO:0004519">
    <property type="term" value="F:endonuclease activity"/>
    <property type="evidence" value="ECO:0007669"/>
    <property type="project" value="UniProtKB-KW"/>
</dbReference>
<evidence type="ECO:0000256" key="6">
    <source>
        <dbReference type="ARBA" id="ARBA00022801"/>
    </source>
</evidence>
<keyword evidence="2" id="KW-0808">Transferase</keyword>
<dbReference type="InterPro" id="IPR001584">
    <property type="entry name" value="Integrase_cat-core"/>
</dbReference>
<feature type="domain" description="Integrase catalytic" evidence="10">
    <location>
        <begin position="918"/>
        <end position="1080"/>
    </location>
</feature>
<dbReference type="GO" id="GO:0042575">
    <property type="term" value="C:DNA polymerase complex"/>
    <property type="evidence" value="ECO:0007669"/>
    <property type="project" value="UniProtKB-ARBA"/>
</dbReference>
<dbReference type="CDD" id="cd09274">
    <property type="entry name" value="RNase_HI_RT_Ty3"/>
    <property type="match status" value="1"/>
</dbReference>
<evidence type="ECO:0000256" key="7">
    <source>
        <dbReference type="ARBA" id="ARBA00022918"/>
    </source>
</evidence>
<dbReference type="InterPro" id="IPR000477">
    <property type="entry name" value="RT_dom"/>
</dbReference>
<reference evidence="11" key="1">
    <citation type="submission" date="2023-10" db="EMBL/GenBank/DDBJ databases">
        <title>Genome assemblies of two species of porcelain crab, Petrolisthes cinctipes and Petrolisthes manimaculis (Anomura: Porcellanidae).</title>
        <authorList>
            <person name="Angst P."/>
        </authorList>
    </citation>
    <scope>NUCLEOTIDE SEQUENCE</scope>
    <source>
        <strain evidence="11">PB745_01</strain>
        <tissue evidence="11">Gill</tissue>
    </source>
</reference>
<evidence type="ECO:0000313" key="11">
    <source>
        <dbReference type="EMBL" id="KAK3877470.1"/>
    </source>
</evidence>
<keyword evidence="6" id="KW-0378">Hydrolase</keyword>
<dbReference type="FunFam" id="3.30.420.10:FF:000032">
    <property type="entry name" value="Retrovirus-related Pol polyprotein from transposon 297-like Protein"/>
    <property type="match status" value="1"/>
</dbReference>
<comment type="caution">
    <text evidence="11">The sequence shown here is derived from an EMBL/GenBank/DDBJ whole genome shotgun (WGS) entry which is preliminary data.</text>
</comment>
<dbReference type="Gene3D" id="3.30.70.270">
    <property type="match status" value="2"/>
</dbReference>
<dbReference type="CDD" id="cd00303">
    <property type="entry name" value="retropepsin_like"/>
    <property type="match status" value="1"/>
</dbReference>
<dbReference type="Gene3D" id="1.10.340.70">
    <property type="match status" value="1"/>
</dbReference>
<dbReference type="EC" id="2.7.7.49" evidence="1"/>
<dbReference type="PANTHER" id="PTHR37984:SF5">
    <property type="entry name" value="PROTEIN NYNRIN-LIKE"/>
    <property type="match status" value="1"/>
</dbReference>
<evidence type="ECO:0000256" key="2">
    <source>
        <dbReference type="ARBA" id="ARBA00022679"/>
    </source>
</evidence>
<evidence type="ECO:0000256" key="4">
    <source>
        <dbReference type="ARBA" id="ARBA00022722"/>
    </source>
</evidence>
<dbReference type="Pfam" id="PF00078">
    <property type="entry name" value="RVT_1"/>
    <property type="match status" value="1"/>
</dbReference>
<evidence type="ECO:0000313" key="12">
    <source>
        <dbReference type="Proteomes" id="UP001286313"/>
    </source>
</evidence>
<sequence>MVHVTTRRHHTGHQVVPPEHVDNLMSHIPNYVEICLQRKAVQALVDSGSDYSLVSENALNARQRQCIVPCHATAHSVSNELLPVVGQVFLGVEIGGLYKKSHRFIVMSGLVTNVILGMDFWVRVGGFTLDLNIMKLYTISPVTSVNLLSTLSAAVNKCGRAKGTTEAAIVKLKHAVTLPPRTEAMVNCIVSGLIPSESYLVEPLRPEGATVVPARCCITGTEDGCVYVRVVNTADTQETLHKGEVLGKMEPGIRVLRVQPGLLAACCERDPLAQVTIGNELTNQQKESLLTTLQEFQTVFYTGGPLPLVRVGMEHTVRLDPQASPLASRPRRLSPLAEAEVRGEIKKLQEMNVIRKSCSPWAAPIVCARRQDGSLRLAIDYRGVNKVSNPATLHPLPVIEDLLDRLGTARYFSILDAKSGYHQMPMDEEDSAVSAFVVPWGHYEWAGRTPFGLKGAGYSFQRMMSTILGECDYIDALCYLDNVLIWGETFTEHNDRLRKVLTKIRAAGLKLAPRKCRFGVRRVEYLGAVVGDGMLSMGEQRVKDLRTVPTPTTVRELRRMLGGFSYVQRWLPGLAETAKPLYDALNKNPYQRLKWTEEMHHAFQTLKLQVATATSLNLPDYKKRFVLVTDASNVGTGAMLVNRADNGNLLPIAFFHHTLTPAEQRYSVTEKELLAVIVAIKRFRIYLCSSQFDLVTDHRALRWLNSLDISEERGRRGRWIDFLQQFDVNPIHKAGRSPAMSMADYLSRVVADEVEGEFATSAVTGAPRLAHTFWDTAKLMEAQQEDEEVKSVMESLMGIEDETAATSTLKPFYQRLRLSNQGILCYVTRKGRRTEAFPHGTKESLVPVIPASLRAQALLLVHDAPLSGHMGQKRTWERARGSFWWPEMKKDVEAHISKCEACGINKRTKTPGKAPLQSTEIPDYMNGTVQIDFIGPFPSSSKHRFRYILQMQDILTRYIIMVPTPDATSETASRILVDRWVCLFGLPRTLSSDRGSHFTSELFQAVCREACIQQQLGSPYHPRSQAQVERQNQLVDNLRCMCQNNVDEWPELVPHLQFNHNTSRNATVGQSPHELVFGLPARRPEQVMTREISTTDPDFTFPDLSNAAIAQKLVREKTQKIQRALHVVRERVALAQGRRNEKYRSRGEAFQVGESVRLKLSTAERRSKGGKKMSPFLSRRYRVVKVLRGGWSYQVIPEDEPTALVKVRHYDELQRAPTTAYSWEAPNEVTQPHPSDASNDRQPVRCRRCRRPPGQLQVDPCRPTYEYEREEHWDDTDDDSSEDVDFD</sequence>
<dbReference type="PROSITE" id="PS50878">
    <property type="entry name" value="RT_POL"/>
    <property type="match status" value="1"/>
</dbReference>
<feature type="domain" description="Reverse transcriptase" evidence="9">
    <location>
        <begin position="349"/>
        <end position="530"/>
    </location>
</feature>
<dbReference type="InterPro" id="IPR043128">
    <property type="entry name" value="Rev_trsase/Diguanyl_cyclase"/>
</dbReference>
<evidence type="ECO:0000256" key="1">
    <source>
        <dbReference type="ARBA" id="ARBA00012493"/>
    </source>
</evidence>
<dbReference type="InterPro" id="IPR043502">
    <property type="entry name" value="DNA/RNA_pol_sf"/>
</dbReference>
<keyword evidence="3" id="KW-0548">Nucleotidyltransferase</keyword>
<dbReference type="InterPro" id="IPR050951">
    <property type="entry name" value="Retrovirus_Pol_polyprotein"/>
</dbReference>
<dbReference type="PROSITE" id="PS50994">
    <property type="entry name" value="INTEGRASE"/>
    <property type="match status" value="1"/>
</dbReference>
<dbReference type="InterPro" id="IPR012337">
    <property type="entry name" value="RNaseH-like_sf"/>
</dbReference>
<organism evidence="11 12">
    <name type="scientific">Petrolisthes cinctipes</name>
    <name type="common">Flat porcelain crab</name>
    <dbReference type="NCBI Taxonomy" id="88211"/>
    <lineage>
        <taxon>Eukaryota</taxon>
        <taxon>Metazoa</taxon>
        <taxon>Ecdysozoa</taxon>
        <taxon>Arthropoda</taxon>
        <taxon>Crustacea</taxon>
        <taxon>Multicrustacea</taxon>
        <taxon>Malacostraca</taxon>
        <taxon>Eumalacostraca</taxon>
        <taxon>Eucarida</taxon>
        <taxon>Decapoda</taxon>
        <taxon>Pleocyemata</taxon>
        <taxon>Anomura</taxon>
        <taxon>Galatheoidea</taxon>
        <taxon>Porcellanidae</taxon>
        <taxon>Petrolisthes</taxon>
    </lineage>
</organism>
<dbReference type="GO" id="GO:0003964">
    <property type="term" value="F:RNA-directed DNA polymerase activity"/>
    <property type="evidence" value="ECO:0007669"/>
    <property type="project" value="UniProtKB-KW"/>
</dbReference>
<dbReference type="FunFam" id="1.10.340.70:FF:000001">
    <property type="entry name" value="Retrovirus-related Pol polyprotein from transposon gypsy-like Protein"/>
    <property type="match status" value="1"/>
</dbReference>
<protein>
    <recommendedName>
        <fullName evidence="1">RNA-directed DNA polymerase</fullName>
        <ecNumber evidence="1">2.7.7.49</ecNumber>
    </recommendedName>
</protein>